<gene>
    <name evidence="2" type="ORF">PV06_10177</name>
</gene>
<dbReference type="Pfam" id="PF20246">
    <property type="entry name" value="DUF6601"/>
    <property type="match status" value="1"/>
</dbReference>
<organism evidence="2 3">
    <name type="scientific">Exophiala oligosperma</name>
    <dbReference type="NCBI Taxonomy" id="215243"/>
    <lineage>
        <taxon>Eukaryota</taxon>
        <taxon>Fungi</taxon>
        <taxon>Dikarya</taxon>
        <taxon>Ascomycota</taxon>
        <taxon>Pezizomycotina</taxon>
        <taxon>Eurotiomycetes</taxon>
        <taxon>Chaetothyriomycetidae</taxon>
        <taxon>Chaetothyriales</taxon>
        <taxon>Herpotrichiellaceae</taxon>
        <taxon>Exophiala</taxon>
    </lineage>
</organism>
<evidence type="ECO:0000313" key="3">
    <source>
        <dbReference type="Proteomes" id="UP000053342"/>
    </source>
</evidence>
<protein>
    <recommendedName>
        <fullName evidence="4">Subtilisin-like serine protease</fullName>
    </recommendedName>
</protein>
<feature type="transmembrane region" description="Helical" evidence="1">
    <location>
        <begin position="256"/>
        <end position="274"/>
    </location>
</feature>
<dbReference type="VEuPathDB" id="FungiDB:PV06_10177"/>
<keyword evidence="1" id="KW-1133">Transmembrane helix</keyword>
<keyword evidence="1" id="KW-0472">Membrane</keyword>
<evidence type="ECO:0000256" key="1">
    <source>
        <dbReference type="SAM" id="Phobius"/>
    </source>
</evidence>
<sequence>MNFTAAKLDKVSASSYQTLRAPFSREDQLNEDLHEIPPSHVDREQHLPGHPRISLRNVPLSTSFLERKLCSEELDRMAPHLWMMSLHSSTNISPLHRQLVKGRDIVITEDPMLHLVWLPDRIYVKPLPAYLLSFVFWDHYLLGRSSPLTQRSRDRIREAALGYLRTWSYLVRHESDLFLAQKFHLIPSSISWAQFCAFTSLFDAIADADVSKRYAFGELRLTRLNLYCKLFLGKMRLHRFPATTYGTYFSRFKTPFLFVFAVLSVVLNAVQVGLAVEPLTARQWPGIWTMGRVLMVLTLCCSLTLTVFLGVLFMLRFGLEWRHAILDEIYRRRTRVGMKKNSIAGDAV</sequence>
<keyword evidence="3" id="KW-1185">Reference proteome</keyword>
<dbReference type="HOGENOM" id="CLU_043687_1_1_1"/>
<proteinExistence type="predicted"/>
<feature type="transmembrane region" description="Helical" evidence="1">
    <location>
        <begin position="294"/>
        <end position="315"/>
    </location>
</feature>
<evidence type="ECO:0000313" key="2">
    <source>
        <dbReference type="EMBL" id="KIW37527.1"/>
    </source>
</evidence>
<accession>A0A0D2BJF6</accession>
<dbReference type="OrthoDB" id="5086500at2759"/>
<dbReference type="Proteomes" id="UP000053342">
    <property type="component" value="Unassembled WGS sequence"/>
</dbReference>
<evidence type="ECO:0008006" key="4">
    <source>
        <dbReference type="Google" id="ProtNLM"/>
    </source>
</evidence>
<dbReference type="PANTHER" id="PTHR34414:SF1">
    <property type="entry name" value="SUBTILISIN-LIKE SERINE PROTEASE"/>
    <property type="match status" value="1"/>
</dbReference>
<dbReference type="PANTHER" id="PTHR34414">
    <property type="entry name" value="HET DOMAIN-CONTAINING PROTEIN-RELATED"/>
    <property type="match status" value="1"/>
</dbReference>
<name>A0A0D2BJF6_9EURO</name>
<dbReference type="RefSeq" id="XP_016257743.1">
    <property type="nucleotide sequence ID" value="XM_016411702.1"/>
</dbReference>
<dbReference type="AlphaFoldDB" id="A0A0D2BJF6"/>
<reference evidence="2 3" key="1">
    <citation type="submission" date="2015-01" db="EMBL/GenBank/DDBJ databases">
        <title>The Genome Sequence of Exophiala oligosperma CBS72588.</title>
        <authorList>
            <consortium name="The Broad Institute Genomics Platform"/>
            <person name="Cuomo C."/>
            <person name="de Hoog S."/>
            <person name="Gorbushina A."/>
            <person name="Stielow B."/>
            <person name="Teixiera M."/>
            <person name="Abouelleil A."/>
            <person name="Chapman S.B."/>
            <person name="Priest M."/>
            <person name="Young S.K."/>
            <person name="Wortman J."/>
            <person name="Nusbaum C."/>
            <person name="Birren B."/>
        </authorList>
    </citation>
    <scope>NUCLEOTIDE SEQUENCE [LARGE SCALE GENOMIC DNA]</scope>
    <source>
        <strain evidence="2 3">CBS 72588</strain>
    </source>
</reference>
<dbReference type="GeneID" id="27362251"/>
<dbReference type="InterPro" id="IPR046536">
    <property type="entry name" value="DUF6601"/>
</dbReference>
<dbReference type="STRING" id="215243.A0A0D2BJF6"/>
<keyword evidence="1" id="KW-0812">Transmembrane</keyword>
<dbReference type="EMBL" id="KN847343">
    <property type="protein sequence ID" value="KIW37527.1"/>
    <property type="molecule type" value="Genomic_DNA"/>
</dbReference>